<dbReference type="HOGENOM" id="CLU_001265_31_0_9"/>
<comment type="caution">
    <text evidence="8">The sequence shown here is derived from an EMBL/GenBank/DDBJ whole genome shotgun (WGS) entry which is preliminary data.</text>
</comment>
<dbReference type="InterPro" id="IPR000849">
    <property type="entry name" value="Sugar_P_transporter"/>
</dbReference>
<sequence length="394" mass="42608">MKKKSVLLFVTGYLAYSAVYVCRLNLSVAAPVLQSEGMMTKAQIGWLSSVFFITYSLGQLFNGCLGDRLKARNMICTGLLLAGICNVMIGALPPFAAIFVLWAINGYAQSMVWGPLLRTVSASFNKEKGRYIASLLISSVAAGSVIGIVLASFSASMLGICFAFMLPGCVTLVVCGVVMLLFRTEEPAKTEKRSLLKQLFLEPKILLILLPAMIHGVLKDNINLWAPSYFVQTFQTSISGTAFYVLIIPVISLVGRLIYPVIYRACHGREHLVTMLALGVSGIALMPLCVGAGSMVSVVCLSLVAAAISVVNTSILSIYPMNFKKDGLVSSVAGIMDFATYMGAGISSAIYGYVLEYSSFEIMYVSWIVLCLAGIVILVKLERKYGYEKISDSR</sequence>
<evidence type="ECO:0000259" key="7">
    <source>
        <dbReference type="PROSITE" id="PS50850"/>
    </source>
</evidence>
<protein>
    <recommendedName>
        <fullName evidence="7">Major facilitator superfamily (MFS) profile domain-containing protein</fullName>
    </recommendedName>
</protein>
<dbReference type="Gene3D" id="1.20.1250.20">
    <property type="entry name" value="MFS general substrate transporter like domains"/>
    <property type="match status" value="2"/>
</dbReference>
<dbReference type="InterPro" id="IPR036259">
    <property type="entry name" value="MFS_trans_sf"/>
</dbReference>
<dbReference type="InterPro" id="IPR051337">
    <property type="entry name" value="OPA_Antiporter"/>
</dbReference>
<proteinExistence type="predicted"/>
<feature type="transmembrane region" description="Helical" evidence="6">
    <location>
        <begin position="238"/>
        <end position="259"/>
    </location>
</feature>
<evidence type="ECO:0000313" key="9">
    <source>
        <dbReference type="Proteomes" id="UP000005384"/>
    </source>
</evidence>
<dbReference type="PIRSF" id="PIRSF002808">
    <property type="entry name" value="Hexose_phosphate_transp"/>
    <property type="match status" value="1"/>
</dbReference>
<dbReference type="RefSeq" id="WP_006778159.1">
    <property type="nucleotide sequence ID" value="NZ_CP040506.1"/>
</dbReference>
<feature type="transmembrane region" description="Helical" evidence="6">
    <location>
        <begin position="129"/>
        <end position="151"/>
    </location>
</feature>
<gene>
    <name evidence="8" type="ORF">HMPREF9473_00178</name>
</gene>
<evidence type="ECO:0000256" key="5">
    <source>
        <dbReference type="ARBA" id="ARBA00023136"/>
    </source>
</evidence>
<dbReference type="InterPro" id="IPR011701">
    <property type="entry name" value="MFS"/>
</dbReference>
<accession>G5I9I8</accession>
<keyword evidence="4 6" id="KW-1133">Transmembrane helix</keyword>
<evidence type="ECO:0000256" key="4">
    <source>
        <dbReference type="ARBA" id="ARBA00022989"/>
    </source>
</evidence>
<reference evidence="8 9" key="1">
    <citation type="submission" date="2011-08" db="EMBL/GenBank/DDBJ databases">
        <title>The Genome Sequence of Clostridium hathewayi WAL-18680.</title>
        <authorList>
            <consortium name="The Broad Institute Genome Sequencing Platform"/>
            <person name="Earl A."/>
            <person name="Ward D."/>
            <person name="Feldgarden M."/>
            <person name="Gevers D."/>
            <person name="Finegold S.M."/>
            <person name="Summanen P.H."/>
            <person name="Molitoris D.R."/>
            <person name="Song M."/>
            <person name="Daigneault M."/>
            <person name="Allen-Vercoe E."/>
            <person name="Young S.K."/>
            <person name="Zeng Q."/>
            <person name="Gargeya S."/>
            <person name="Fitzgerald M."/>
            <person name="Haas B."/>
            <person name="Abouelleil A."/>
            <person name="Alvarado L."/>
            <person name="Arachchi H.M."/>
            <person name="Berlin A."/>
            <person name="Brown A."/>
            <person name="Chapman S.B."/>
            <person name="Chen Z."/>
            <person name="Dunbar C."/>
            <person name="Freedman E."/>
            <person name="Gearin G."/>
            <person name="Gellesch M."/>
            <person name="Goldberg J."/>
            <person name="Griggs A."/>
            <person name="Gujja S."/>
            <person name="Heiman D."/>
            <person name="Howarth C."/>
            <person name="Larson L."/>
            <person name="Lui A."/>
            <person name="MacDonald P.J.P."/>
            <person name="Montmayeur A."/>
            <person name="Murphy C."/>
            <person name="Neiman D."/>
            <person name="Pearson M."/>
            <person name="Priest M."/>
            <person name="Roberts A."/>
            <person name="Saif S."/>
            <person name="Shea T."/>
            <person name="Shenoy N."/>
            <person name="Sisk P."/>
            <person name="Stolte C."/>
            <person name="Sykes S."/>
            <person name="Wortman J."/>
            <person name="Nusbaum C."/>
            <person name="Birren B."/>
        </authorList>
    </citation>
    <scope>NUCLEOTIDE SEQUENCE [LARGE SCALE GENOMIC DNA]</scope>
    <source>
        <strain evidence="8 9">WAL-18680</strain>
    </source>
</reference>
<dbReference type="SUPFAM" id="SSF103473">
    <property type="entry name" value="MFS general substrate transporter"/>
    <property type="match status" value="1"/>
</dbReference>
<dbReference type="PANTHER" id="PTHR43826:SF7">
    <property type="entry name" value="PROTEIN UHPC, PUTATIVE-RELATED"/>
    <property type="match status" value="1"/>
</dbReference>
<dbReference type="PANTHER" id="PTHR43826">
    <property type="entry name" value="GLUCOSE-6-PHOSPHATE EXCHANGER SLC37A4"/>
    <property type="match status" value="1"/>
</dbReference>
<dbReference type="PROSITE" id="PS50850">
    <property type="entry name" value="MFS"/>
    <property type="match status" value="1"/>
</dbReference>
<organism evidence="8 9">
    <name type="scientific">Hungatella hathewayi WAL-18680</name>
    <dbReference type="NCBI Taxonomy" id="742737"/>
    <lineage>
        <taxon>Bacteria</taxon>
        <taxon>Bacillati</taxon>
        <taxon>Bacillota</taxon>
        <taxon>Clostridia</taxon>
        <taxon>Lachnospirales</taxon>
        <taxon>Lachnospiraceae</taxon>
        <taxon>Hungatella</taxon>
    </lineage>
</organism>
<dbReference type="Proteomes" id="UP000005384">
    <property type="component" value="Unassembled WGS sequence"/>
</dbReference>
<evidence type="ECO:0000256" key="6">
    <source>
        <dbReference type="SAM" id="Phobius"/>
    </source>
</evidence>
<feature type="transmembrane region" description="Helical" evidence="6">
    <location>
        <begin position="41"/>
        <end position="61"/>
    </location>
</feature>
<dbReference type="OrthoDB" id="9766638at2"/>
<feature type="domain" description="Major facilitator superfamily (MFS) profile" evidence="7">
    <location>
        <begin position="4"/>
        <end position="385"/>
    </location>
</feature>
<dbReference type="AlphaFoldDB" id="G5I9I8"/>
<dbReference type="GO" id="GO:0061513">
    <property type="term" value="F:glucose 6-phosphate:phosphate antiporter activity"/>
    <property type="evidence" value="ECO:0007669"/>
    <property type="project" value="TreeGrafter"/>
</dbReference>
<feature type="transmembrane region" description="Helical" evidence="6">
    <location>
        <begin position="294"/>
        <end position="316"/>
    </location>
</feature>
<keyword evidence="2" id="KW-0813">Transport</keyword>
<evidence type="ECO:0000256" key="1">
    <source>
        <dbReference type="ARBA" id="ARBA00004651"/>
    </source>
</evidence>
<name>G5I9I8_9FIRM</name>
<feature type="transmembrane region" description="Helical" evidence="6">
    <location>
        <begin position="73"/>
        <end position="92"/>
    </location>
</feature>
<evidence type="ECO:0000313" key="8">
    <source>
        <dbReference type="EMBL" id="EHI61727.1"/>
    </source>
</evidence>
<evidence type="ECO:0000256" key="3">
    <source>
        <dbReference type="ARBA" id="ARBA00022692"/>
    </source>
</evidence>
<keyword evidence="5 6" id="KW-0472">Membrane</keyword>
<feature type="transmembrane region" description="Helical" evidence="6">
    <location>
        <begin position="271"/>
        <end position="288"/>
    </location>
</feature>
<feature type="transmembrane region" description="Helical" evidence="6">
    <location>
        <begin position="328"/>
        <end position="350"/>
    </location>
</feature>
<comment type="subcellular location">
    <subcellularLocation>
        <location evidence="1">Cell membrane</location>
        <topology evidence="1">Multi-pass membrane protein</topology>
    </subcellularLocation>
</comment>
<dbReference type="GO" id="GO:0005886">
    <property type="term" value="C:plasma membrane"/>
    <property type="evidence" value="ECO:0007669"/>
    <property type="project" value="UniProtKB-SubCell"/>
</dbReference>
<dbReference type="GO" id="GO:0035435">
    <property type="term" value="P:phosphate ion transmembrane transport"/>
    <property type="evidence" value="ECO:0007669"/>
    <property type="project" value="TreeGrafter"/>
</dbReference>
<dbReference type="Pfam" id="PF07690">
    <property type="entry name" value="MFS_1"/>
    <property type="match status" value="1"/>
</dbReference>
<dbReference type="InterPro" id="IPR020846">
    <property type="entry name" value="MFS_dom"/>
</dbReference>
<dbReference type="PATRIC" id="fig|742737.3.peg.172"/>
<keyword evidence="9" id="KW-1185">Reference proteome</keyword>
<evidence type="ECO:0000256" key="2">
    <source>
        <dbReference type="ARBA" id="ARBA00022448"/>
    </source>
</evidence>
<feature type="transmembrane region" description="Helical" evidence="6">
    <location>
        <begin position="362"/>
        <end position="381"/>
    </location>
</feature>
<keyword evidence="3 6" id="KW-0812">Transmembrane</keyword>
<feature type="transmembrane region" description="Helical" evidence="6">
    <location>
        <begin position="157"/>
        <end position="181"/>
    </location>
</feature>
<dbReference type="EMBL" id="ADLN01000001">
    <property type="protein sequence ID" value="EHI61727.1"/>
    <property type="molecule type" value="Genomic_DNA"/>
</dbReference>